<gene>
    <name evidence="8" type="ORF">NMYAN_130025</name>
</gene>
<feature type="transmembrane region" description="Helical" evidence="6">
    <location>
        <begin position="131"/>
        <end position="150"/>
    </location>
</feature>
<keyword evidence="5 6" id="KW-0472">Membrane</keyword>
<dbReference type="InterPro" id="IPR018076">
    <property type="entry name" value="T2SS_GspF_dom"/>
</dbReference>
<dbReference type="Pfam" id="PF00482">
    <property type="entry name" value="T2SSF"/>
    <property type="match status" value="1"/>
</dbReference>
<dbReference type="RefSeq" id="WP_239654099.1">
    <property type="nucleotide sequence ID" value="NZ_CAJNAP010000005.1"/>
</dbReference>
<accession>A0A8H8YXZ8</accession>
<evidence type="ECO:0000313" key="9">
    <source>
        <dbReference type="Proteomes" id="UP000601736"/>
    </source>
</evidence>
<protein>
    <submittedName>
        <fullName evidence="8">Tight adherence protein C</fullName>
    </submittedName>
</protein>
<dbReference type="Proteomes" id="UP000601736">
    <property type="component" value="Unassembled WGS sequence"/>
</dbReference>
<comment type="subcellular location">
    <subcellularLocation>
        <location evidence="1">Cell membrane</location>
        <topology evidence="1">Multi-pass membrane protein</topology>
    </subcellularLocation>
</comment>
<feature type="transmembrane region" description="Helical" evidence="6">
    <location>
        <begin position="276"/>
        <end position="302"/>
    </location>
</feature>
<dbReference type="PANTHER" id="PTHR35007:SF2">
    <property type="entry name" value="PILUS ASSEMBLE PROTEIN"/>
    <property type="match status" value="1"/>
</dbReference>
<dbReference type="EMBL" id="CAJNAP010000005">
    <property type="protein sequence ID" value="CAE6494089.1"/>
    <property type="molecule type" value="Genomic_DNA"/>
</dbReference>
<evidence type="ECO:0000256" key="5">
    <source>
        <dbReference type="ARBA" id="ARBA00023136"/>
    </source>
</evidence>
<organism evidence="8 9">
    <name type="scientific">Nitrosomonas nitrosa</name>
    <dbReference type="NCBI Taxonomy" id="52442"/>
    <lineage>
        <taxon>Bacteria</taxon>
        <taxon>Pseudomonadati</taxon>
        <taxon>Pseudomonadota</taxon>
        <taxon>Betaproteobacteria</taxon>
        <taxon>Nitrosomonadales</taxon>
        <taxon>Nitrosomonadaceae</taxon>
        <taxon>Nitrosomonas</taxon>
    </lineage>
</organism>
<reference evidence="8" key="1">
    <citation type="submission" date="2021-02" db="EMBL/GenBank/DDBJ databases">
        <authorList>
            <person name="Han P."/>
        </authorList>
    </citation>
    <scope>NUCLEOTIDE SEQUENCE</scope>
    <source>
        <strain evidence="8">Nitrosomonas nitrosa 18-3D</strain>
    </source>
</reference>
<dbReference type="AlphaFoldDB" id="A0A8H8YXZ8"/>
<sequence>MMISAETLFLIMIFLAVAGIAYAVMLVFAPRATQSRLKHIAGKEDELDDYKADEAWKEKVAQISKPFAKLALPDEDWDKSALRARFMHAGFRSSSAPTIFFAAKTILALTLPGIFLLSAGIGRLELSTEGAAFILLVLAAIGYYAPNVVLNRIVAVRQRELFENFPDAIDLMTVCVEAGLGLDAALAKVGEEMQISSKVLAEEIHLVGLELRAGASREKALRNLALRTGVEEIEALVAMLIQADRFGTSTADSLRVYSDTLRTKRRLRAEEAAAKIALKLLFPLIFFIFPSLFVVLLGPAFISISRILLPAFAGE</sequence>
<name>A0A8H8YXZ8_9PROT</name>
<proteinExistence type="predicted"/>
<dbReference type="PANTHER" id="PTHR35007">
    <property type="entry name" value="INTEGRAL MEMBRANE PROTEIN-RELATED"/>
    <property type="match status" value="1"/>
</dbReference>
<comment type="caution">
    <text evidence="8">The sequence shown here is derived from an EMBL/GenBank/DDBJ whole genome shotgun (WGS) entry which is preliminary data.</text>
</comment>
<evidence type="ECO:0000256" key="6">
    <source>
        <dbReference type="SAM" id="Phobius"/>
    </source>
</evidence>
<keyword evidence="4 6" id="KW-1133">Transmembrane helix</keyword>
<evidence type="ECO:0000256" key="2">
    <source>
        <dbReference type="ARBA" id="ARBA00022475"/>
    </source>
</evidence>
<evidence type="ECO:0000313" key="8">
    <source>
        <dbReference type="EMBL" id="CAE6494089.1"/>
    </source>
</evidence>
<evidence type="ECO:0000256" key="4">
    <source>
        <dbReference type="ARBA" id="ARBA00022989"/>
    </source>
</evidence>
<feature type="transmembrane region" description="Helical" evidence="6">
    <location>
        <begin position="6"/>
        <end position="29"/>
    </location>
</feature>
<evidence type="ECO:0000256" key="3">
    <source>
        <dbReference type="ARBA" id="ARBA00022692"/>
    </source>
</evidence>
<evidence type="ECO:0000259" key="7">
    <source>
        <dbReference type="Pfam" id="PF00482"/>
    </source>
</evidence>
<evidence type="ECO:0000256" key="1">
    <source>
        <dbReference type="ARBA" id="ARBA00004651"/>
    </source>
</evidence>
<keyword evidence="3 6" id="KW-0812">Transmembrane</keyword>
<dbReference type="GO" id="GO:0005886">
    <property type="term" value="C:plasma membrane"/>
    <property type="evidence" value="ECO:0007669"/>
    <property type="project" value="UniProtKB-SubCell"/>
</dbReference>
<feature type="domain" description="Type II secretion system protein GspF" evidence="7">
    <location>
        <begin position="169"/>
        <end position="297"/>
    </location>
</feature>
<keyword evidence="2" id="KW-1003">Cell membrane</keyword>
<feature type="transmembrane region" description="Helical" evidence="6">
    <location>
        <begin position="99"/>
        <end position="119"/>
    </location>
</feature>